<dbReference type="InterPro" id="IPR009003">
    <property type="entry name" value="Peptidase_S1_PA"/>
</dbReference>
<protein>
    <submittedName>
        <fullName evidence="2">Trypsin-like serine protease</fullName>
    </submittedName>
</protein>
<proteinExistence type="predicted"/>
<gene>
    <name evidence="2" type="ORF">E4P82_21030</name>
</gene>
<dbReference type="InterPro" id="IPR043504">
    <property type="entry name" value="Peptidase_S1_PA_chymotrypsin"/>
</dbReference>
<dbReference type="Pfam" id="PF00089">
    <property type="entry name" value="Trypsin"/>
    <property type="match status" value="1"/>
</dbReference>
<sequence>METTFTAVGYGLQRINPVFVESARVRMVAHPRLIQINTPGFTGDFSLLLSNNHSTGGTCFGDSGDPNFLGDTNIIAGVTSFGINGNCAGTGGVFRIDRQDVLEFIKNYLDL</sequence>
<reference evidence="2 3" key="1">
    <citation type="submission" date="2019-03" db="EMBL/GenBank/DDBJ databases">
        <title>Metabolic reconstructions from genomes of highly enriched 'Candidatus Accumulibacter' and 'Candidatus Competibacter' bioreactor populations.</title>
        <authorList>
            <person name="Annavajhala M.K."/>
            <person name="Welles L."/>
            <person name="Abbas B."/>
            <person name="Sorokin D."/>
            <person name="Park H."/>
            <person name="Van Loosdrecht M."/>
            <person name="Chandran K."/>
        </authorList>
    </citation>
    <scope>NUCLEOTIDE SEQUENCE [LARGE SCALE GENOMIC DNA]</scope>
    <source>
        <strain evidence="2 3">SBR_G</strain>
    </source>
</reference>
<dbReference type="RefSeq" id="WP_169250731.1">
    <property type="nucleotide sequence ID" value="NZ_SPMZ01000113.1"/>
</dbReference>
<dbReference type="EMBL" id="SPMZ01000113">
    <property type="protein sequence ID" value="NMQ21472.1"/>
    <property type="molecule type" value="Genomic_DNA"/>
</dbReference>
<comment type="caution">
    <text evidence="2">The sequence shown here is derived from an EMBL/GenBank/DDBJ whole genome shotgun (WGS) entry which is preliminary data.</text>
</comment>
<keyword evidence="3" id="KW-1185">Reference proteome</keyword>
<evidence type="ECO:0000259" key="1">
    <source>
        <dbReference type="Pfam" id="PF00089"/>
    </source>
</evidence>
<feature type="domain" description="Peptidase S1" evidence="1">
    <location>
        <begin position="2"/>
        <end position="94"/>
    </location>
</feature>
<dbReference type="SUPFAM" id="SSF50494">
    <property type="entry name" value="Trypsin-like serine proteases"/>
    <property type="match status" value="1"/>
</dbReference>
<evidence type="ECO:0000313" key="3">
    <source>
        <dbReference type="Proteomes" id="UP000760480"/>
    </source>
</evidence>
<dbReference type="Proteomes" id="UP000760480">
    <property type="component" value="Unassembled WGS sequence"/>
</dbReference>
<evidence type="ECO:0000313" key="2">
    <source>
        <dbReference type="EMBL" id="NMQ21472.1"/>
    </source>
</evidence>
<name>A0ABX1TPT2_9GAMM</name>
<dbReference type="Gene3D" id="2.40.10.10">
    <property type="entry name" value="Trypsin-like serine proteases"/>
    <property type="match status" value="1"/>
</dbReference>
<accession>A0ABX1TPT2</accession>
<organism evidence="2 3">
    <name type="scientific">Candidatus Competibacter phosphatis</name>
    <dbReference type="NCBI Taxonomy" id="221280"/>
    <lineage>
        <taxon>Bacteria</taxon>
        <taxon>Pseudomonadati</taxon>
        <taxon>Pseudomonadota</taxon>
        <taxon>Gammaproteobacteria</taxon>
        <taxon>Candidatus Competibacteraceae</taxon>
        <taxon>Candidatus Competibacter</taxon>
    </lineage>
</organism>
<dbReference type="InterPro" id="IPR001254">
    <property type="entry name" value="Trypsin_dom"/>
</dbReference>